<feature type="compositionally biased region" description="Polar residues" evidence="1">
    <location>
        <begin position="42"/>
        <end position="51"/>
    </location>
</feature>
<dbReference type="InterPro" id="IPR053221">
    <property type="entry name" value="Burnettramic_acid_biosynth"/>
</dbReference>
<dbReference type="PANTHER" id="PTHR38887:SF1">
    <property type="entry name" value="RAS MODIFICATION PROTEIN ERF4"/>
    <property type="match status" value="1"/>
</dbReference>
<organism evidence="2 3">
    <name type="scientific">Lecanosticta acicola</name>
    <dbReference type="NCBI Taxonomy" id="111012"/>
    <lineage>
        <taxon>Eukaryota</taxon>
        <taxon>Fungi</taxon>
        <taxon>Dikarya</taxon>
        <taxon>Ascomycota</taxon>
        <taxon>Pezizomycotina</taxon>
        <taxon>Dothideomycetes</taxon>
        <taxon>Dothideomycetidae</taxon>
        <taxon>Mycosphaerellales</taxon>
        <taxon>Mycosphaerellaceae</taxon>
        <taxon>Lecanosticta</taxon>
    </lineage>
</organism>
<feature type="region of interest" description="Disordered" evidence="1">
    <location>
        <begin position="331"/>
        <end position="407"/>
    </location>
</feature>
<sequence>MIETLGIRPGISYPGQSEGQTQQQPRQPRRVPPPLPARSSSGEPQFSTSPPNRWEKPGFKPPPPYSELPPTPPYSEHHDSHLAAPPSLSPQPPAGDPRYHSLSPSQSEDALSNTSSPAANDDEILQQALQFTRHPVSDYAKTARRLEKPIAIPQVSKGVGMPFGRAYSDALSDYGISTQEFVELIESQHLRLHRTPQSPRRSWQRNRRGPRTQLPTHRSRNSRLRQTRQGRNVHNPSKALLKNINDEFFLPRGLRVQLVKGKELKAHLGLPPETTFAAPFHPNVQVSIHERRVAGVSEYTMPLRWDVPDPTEATNTLDRMNASAQKRQLAKEALKAEENQAKHSKKLQKRPKNTDKQDSTRDKQLEKLEEDISKETRKRDQAKAKILHEKQGNDEAEKVAKEMAKLD</sequence>
<feature type="compositionally biased region" description="Polar residues" evidence="1">
    <location>
        <begin position="102"/>
        <end position="118"/>
    </location>
</feature>
<proteinExistence type="predicted"/>
<feature type="compositionally biased region" description="Basic and acidic residues" evidence="1">
    <location>
        <begin position="331"/>
        <end position="341"/>
    </location>
</feature>
<feature type="compositionally biased region" description="Low complexity" evidence="1">
    <location>
        <begin position="16"/>
        <end position="26"/>
    </location>
</feature>
<gene>
    <name evidence="2" type="ORF">LECACI_7A008899</name>
</gene>
<reference evidence="2" key="1">
    <citation type="submission" date="2023-11" db="EMBL/GenBank/DDBJ databases">
        <authorList>
            <person name="Alioto T."/>
            <person name="Alioto T."/>
            <person name="Gomez Garrido J."/>
        </authorList>
    </citation>
    <scope>NUCLEOTIDE SEQUENCE</scope>
</reference>
<evidence type="ECO:0000313" key="3">
    <source>
        <dbReference type="Proteomes" id="UP001296104"/>
    </source>
</evidence>
<evidence type="ECO:0000313" key="2">
    <source>
        <dbReference type="EMBL" id="CAK4033741.1"/>
    </source>
</evidence>
<dbReference type="EMBL" id="CAVMBE010000092">
    <property type="protein sequence ID" value="CAK4033741.1"/>
    <property type="molecule type" value="Genomic_DNA"/>
</dbReference>
<dbReference type="PANTHER" id="PTHR38887">
    <property type="entry name" value="CHROMOSOME 21, WHOLE GENOME SHOTGUN SEQUENCE"/>
    <property type="match status" value="1"/>
</dbReference>
<feature type="compositionally biased region" description="Basic and acidic residues" evidence="1">
    <location>
        <begin position="352"/>
        <end position="407"/>
    </location>
</feature>
<dbReference type="Proteomes" id="UP001296104">
    <property type="component" value="Unassembled WGS sequence"/>
</dbReference>
<protein>
    <submittedName>
        <fullName evidence="2">Uncharacterized protein</fullName>
    </submittedName>
</protein>
<feature type="region of interest" description="Disordered" evidence="1">
    <location>
        <begin position="1"/>
        <end position="118"/>
    </location>
</feature>
<feature type="compositionally biased region" description="Basic residues" evidence="1">
    <location>
        <begin position="217"/>
        <end position="228"/>
    </location>
</feature>
<comment type="caution">
    <text evidence="2">The sequence shown here is derived from an EMBL/GenBank/DDBJ whole genome shotgun (WGS) entry which is preliminary data.</text>
</comment>
<name>A0AAI9ED81_9PEZI</name>
<feature type="compositionally biased region" description="Basic residues" evidence="1">
    <location>
        <begin position="342"/>
        <end position="351"/>
    </location>
</feature>
<evidence type="ECO:0000256" key="1">
    <source>
        <dbReference type="SAM" id="MobiDB-lite"/>
    </source>
</evidence>
<keyword evidence="3" id="KW-1185">Reference proteome</keyword>
<dbReference type="AlphaFoldDB" id="A0AAI9ED81"/>
<feature type="region of interest" description="Disordered" evidence="1">
    <location>
        <begin position="191"/>
        <end position="236"/>
    </location>
</feature>
<accession>A0AAI9ED81</accession>
<feature type="compositionally biased region" description="Pro residues" evidence="1">
    <location>
        <begin position="59"/>
        <end position="73"/>
    </location>
</feature>